<feature type="domain" description="EF-hand" evidence="2">
    <location>
        <begin position="72"/>
        <end position="94"/>
    </location>
</feature>
<dbReference type="SUPFAM" id="SSF47473">
    <property type="entry name" value="EF-hand"/>
    <property type="match status" value="1"/>
</dbReference>
<dbReference type="PROSITE" id="PS00018">
    <property type="entry name" value="EF_HAND_1"/>
    <property type="match status" value="3"/>
</dbReference>
<evidence type="ECO:0000313" key="3">
    <source>
        <dbReference type="Proteomes" id="UP001165740"/>
    </source>
</evidence>
<dbReference type="GO" id="GO:0005509">
    <property type="term" value="F:calcium ion binding"/>
    <property type="evidence" value="ECO:0007669"/>
    <property type="project" value="InterPro"/>
</dbReference>
<dbReference type="InterPro" id="IPR002048">
    <property type="entry name" value="EF_hand_dom"/>
</dbReference>
<dbReference type="AlphaFoldDB" id="A0A9W2ZER4"/>
<organism evidence="3 4">
    <name type="scientific">Biomphalaria glabrata</name>
    <name type="common">Bloodfluke planorb</name>
    <name type="synonym">Freshwater snail</name>
    <dbReference type="NCBI Taxonomy" id="6526"/>
    <lineage>
        <taxon>Eukaryota</taxon>
        <taxon>Metazoa</taxon>
        <taxon>Spiralia</taxon>
        <taxon>Lophotrochozoa</taxon>
        <taxon>Mollusca</taxon>
        <taxon>Gastropoda</taxon>
        <taxon>Heterobranchia</taxon>
        <taxon>Euthyneura</taxon>
        <taxon>Panpulmonata</taxon>
        <taxon>Hygrophila</taxon>
        <taxon>Lymnaeoidea</taxon>
        <taxon>Planorbidae</taxon>
        <taxon>Biomphalaria</taxon>
    </lineage>
</organism>
<dbReference type="Pfam" id="PF13202">
    <property type="entry name" value="EF-hand_5"/>
    <property type="match status" value="1"/>
</dbReference>
<evidence type="ECO:0000259" key="2">
    <source>
        <dbReference type="PROSITE" id="PS50222"/>
    </source>
</evidence>
<dbReference type="Gene3D" id="1.10.238.10">
    <property type="entry name" value="EF-hand"/>
    <property type="match status" value="1"/>
</dbReference>
<reference evidence="4" key="1">
    <citation type="submission" date="2025-08" db="UniProtKB">
        <authorList>
            <consortium name="RefSeq"/>
        </authorList>
    </citation>
    <scope>IDENTIFICATION</scope>
</reference>
<protein>
    <submittedName>
        <fullName evidence="4">Calexcitin-2-like</fullName>
    </submittedName>
</protein>
<keyword evidence="3" id="KW-1185">Reference proteome</keyword>
<accession>A0A9W2ZER4</accession>
<dbReference type="GeneID" id="106069805"/>
<evidence type="ECO:0000256" key="1">
    <source>
        <dbReference type="ARBA" id="ARBA00022837"/>
    </source>
</evidence>
<evidence type="ECO:0000313" key="4">
    <source>
        <dbReference type="RefSeq" id="XP_055873380.1"/>
    </source>
</evidence>
<dbReference type="Pfam" id="PF13499">
    <property type="entry name" value="EF-hand_7"/>
    <property type="match status" value="1"/>
</dbReference>
<keyword evidence="1" id="KW-0106">Calcium</keyword>
<dbReference type="Proteomes" id="UP001165740">
    <property type="component" value="Chromosome 18"/>
</dbReference>
<dbReference type="OrthoDB" id="9974725at2759"/>
<dbReference type="InterPro" id="IPR018247">
    <property type="entry name" value="EF_Hand_1_Ca_BS"/>
</dbReference>
<dbReference type="RefSeq" id="XP_055873380.1">
    <property type="nucleotide sequence ID" value="XM_056017405.1"/>
</dbReference>
<gene>
    <name evidence="4" type="primary">LOC106069805</name>
</gene>
<dbReference type="InterPro" id="IPR011992">
    <property type="entry name" value="EF-hand-dom_pair"/>
</dbReference>
<name>A0A9W2ZER4_BIOGL</name>
<sequence length="190" mass="22565">MSALSDFQRKKILNLFENLYDLNKDGVIEKCDFDNAVEKISTLHHWKNNDEAFKKAQETVNEIWEGLRIRADKNKDGKITKEEWTKMWEECIKDVVDGKKFPEWQQKYMEFMFYANDTSGDGFIDRDEYTAIYRLFGFSQDDVNVCFDKISQGLPKNMLSKEDFEALWREYFVAEDENAKGNFLFGRQSH</sequence>
<dbReference type="OMA" id="AYVEYMF"/>
<proteinExistence type="predicted"/>
<dbReference type="PROSITE" id="PS50222">
    <property type="entry name" value="EF_HAND_2"/>
    <property type="match status" value="2"/>
</dbReference>
<feature type="domain" description="EF-hand" evidence="2">
    <location>
        <begin position="104"/>
        <end position="139"/>
    </location>
</feature>